<protein>
    <submittedName>
        <fullName evidence="6">Fibronectin type III domain-containing protein</fullName>
    </submittedName>
</protein>
<dbReference type="InterPro" id="IPR058923">
    <property type="entry name" value="RCC1-like_dom"/>
</dbReference>
<feature type="chain" id="PRO_5045402054" evidence="4">
    <location>
        <begin position="21"/>
        <end position="1351"/>
    </location>
</feature>
<name>A0ABS2CWP1_9FLAO</name>
<sequence>MKKLYSLLFVLCSLTGFSQSYDYTVYDTSNSAIGTNYIGDIKTDANGLLWLSTTNGVVTFNGTTFTKYNTSNSGIPSNIILETEIDGQGRKWMATQNNGIARLIGTTWTNYTTANSGLPNNAITCIAVDSANNLWVATPSGLTRFNGTTWTTYNALTNINSLEIDANNGVWVTNNGILYKFNGTDYNLIDQGTQEILDIANNILYCSTGDGLLTYSTAGTFLNVQYQSNSCLAGYQYDALDVSSTNKVWIAFGGDGLQNFTDCYSYNTSNSGLPDNYFSALRTQANGTIWVGHLQLGLIKMTPTTSNCNAPTQTWSENITSTSASLNWIPGVPTPNSYVIRYNTTNVIGGIQDATVSTSLALSNLTPNTDYHWWVASVCGETQSNWAYGGEFTTLQTAACNAPTGTAVANLGSTSCLVYCTAQTPAPSGGYEVYIATTNVSPTATTTPTHTSTTNQVSVTNLSPATSYFAWMRSNCGATKSTWTPVGNFVTNTLSGCTTATYNQWPAATFTPTCGIGSETIVTNAYAGEYSLVNVIADRQYTFTTSVTTDFITITNSSNVILASGTVPLVWNSGTFAGVIRYYTHLNANCGEQNANRVKAIQCATISNVCGLPTNLAVSNITSNSIRLTWTAPNPAATSYDIYVSVSNTAPVAATNATQTSLGNLVRTLTGLTSSTTYYYWIRSNCNGTKSDWVSGGSFTTIAALNCNGAFYGLYPDATFTPACTGNTEQINADAWAGEFTNVNIQSNKQYTFTSSIATDYITITNATGTTVFASGVTPVVWNSASNTGTIRYHLNVNANCSTQGSSRIRSIKCENPTSSCNPPTNLTVAEIQSTSAYIYWTAPTPAPDSYLFVYNTTNEIGGTDGSTTDTGSLIEGLQPNTDYHWWVASVCGNNQTEWIYGGVFTTLPSTTICFEKVAAGRTFTLAIKEDGTLWAWGNNENGQLGDGTTVSKNVPTQIGTATDWAKISCGSNHAVAIKNNGTLWTWGVNLQGQLGDGTTTSKSVPTQVGTDTNWAEVVTKNRHNIARKTNGTLWAWGSNAFAQLGDGSTINRLIPTQIGTATNWQSIGTGTAHAMAIKTNGTLWTWGFNSNGQLGDGTIISKSSPVQIGSATDWKSVTGGAYHTVATKTNNSLWTWGRNNNGQLGLNDTTDRTTPTQVGTATNWDKISSGEDHVLGSRTYGALFAWGYDVNGQIGNDEAATNMLTPTLLLNVNFWPDVQAGNIHSTAIDDTGKLYTWGSNIYGQLGNGSFTDDFLIFGPLACPQSTLSNDDVVLKKSVKVYPNPVSNLLTITSEEILSEVVIYNMLGQIMMTKTIQDNQGSIDVANLKSGSYFVKMQSASGSQTVKIIKQ</sequence>
<dbReference type="CDD" id="cd00063">
    <property type="entry name" value="FN3"/>
    <property type="match status" value="3"/>
</dbReference>
<dbReference type="InterPro" id="IPR051553">
    <property type="entry name" value="Ran_GTPase-activating"/>
</dbReference>
<dbReference type="SUPFAM" id="SSF50985">
    <property type="entry name" value="RCC1/BLIP-II"/>
    <property type="match status" value="1"/>
</dbReference>
<dbReference type="PROSITE" id="PS00626">
    <property type="entry name" value="RCC1_2"/>
    <property type="match status" value="1"/>
</dbReference>
<dbReference type="RefSeq" id="WP_187657621.1">
    <property type="nucleotide sequence ID" value="NZ_JACSOD020000477.1"/>
</dbReference>
<dbReference type="InterPro" id="IPR026444">
    <property type="entry name" value="Secre_tail"/>
</dbReference>
<organism evidence="6 7">
    <name type="scientific">Flavobacterium macrobrachii</name>
    <dbReference type="NCBI Taxonomy" id="591204"/>
    <lineage>
        <taxon>Bacteria</taxon>
        <taxon>Pseudomonadati</taxon>
        <taxon>Bacteroidota</taxon>
        <taxon>Flavobacteriia</taxon>
        <taxon>Flavobacteriales</taxon>
        <taxon>Flavobacteriaceae</taxon>
        <taxon>Flavobacterium</taxon>
    </lineage>
</organism>
<dbReference type="Gene3D" id="2.130.10.30">
    <property type="entry name" value="Regulator of chromosome condensation 1/beta-lactamase-inhibitor protein II"/>
    <property type="match status" value="2"/>
</dbReference>
<dbReference type="Pfam" id="PF00041">
    <property type="entry name" value="fn3"/>
    <property type="match status" value="3"/>
</dbReference>
<keyword evidence="3" id="KW-0677">Repeat</keyword>
<dbReference type="InterPro" id="IPR015943">
    <property type="entry name" value="WD40/YVTN_repeat-like_dom_sf"/>
</dbReference>
<reference evidence="6 7" key="1">
    <citation type="submission" date="2021-02" db="EMBL/GenBank/DDBJ databases">
        <authorList>
            <person name="Jung H.S."/>
            <person name="Chun B.H."/>
            <person name="Jeon C.O."/>
        </authorList>
    </citation>
    <scope>NUCLEOTIDE SEQUENCE [LARGE SCALE GENOMIC DNA]</scope>
    <source>
        <strain evidence="6 7">LMG 25203</strain>
    </source>
</reference>
<dbReference type="PRINTS" id="PR00633">
    <property type="entry name" value="RCCNDNSATION"/>
</dbReference>
<feature type="domain" description="Fibronectin type-III" evidence="5">
    <location>
        <begin position="612"/>
        <end position="704"/>
    </location>
</feature>
<feature type="domain" description="Fibronectin type-III" evidence="5">
    <location>
        <begin position="402"/>
        <end position="496"/>
    </location>
</feature>
<dbReference type="Gene3D" id="2.60.40.10">
    <property type="entry name" value="Immunoglobulins"/>
    <property type="match status" value="3"/>
</dbReference>
<evidence type="ECO:0000313" key="6">
    <source>
        <dbReference type="EMBL" id="MBM6499365.1"/>
    </source>
</evidence>
<proteinExistence type="predicted"/>
<dbReference type="PANTHER" id="PTHR45982">
    <property type="entry name" value="REGULATOR OF CHROMOSOME CONDENSATION"/>
    <property type="match status" value="1"/>
</dbReference>
<keyword evidence="2 4" id="KW-0732">Signal</keyword>
<dbReference type="InterPro" id="IPR003961">
    <property type="entry name" value="FN3_dom"/>
</dbReference>
<dbReference type="PROSITE" id="PS50853">
    <property type="entry name" value="FN3"/>
    <property type="match status" value="4"/>
</dbReference>
<comment type="caution">
    <text evidence="6">The sequence shown here is derived from an EMBL/GenBank/DDBJ whole genome shotgun (WGS) entry which is preliminary data.</text>
</comment>
<keyword evidence="7" id="KW-1185">Reference proteome</keyword>
<evidence type="ECO:0000256" key="3">
    <source>
        <dbReference type="ARBA" id="ARBA00022737"/>
    </source>
</evidence>
<dbReference type="NCBIfam" id="TIGR04183">
    <property type="entry name" value="Por_Secre_tail"/>
    <property type="match status" value="1"/>
</dbReference>
<keyword evidence="1" id="KW-0344">Guanine-nucleotide releasing factor</keyword>
<dbReference type="InterPro" id="IPR036116">
    <property type="entry name" value="FN3_sf"/>
</dbReference>
<feature type="domain" description="Fibronectin type-III" evidence="5">
    <location>
        <begin position="310"/>
        <end position="397"/>
    </location>
</feature>
<evidence type="ECO:0000256" key="4">
    <source>
        <dbReference type="SAM" id="SignalP"/>
    </source>
</evidence>
<dbReference type="Proteomes" id="UP000759529">
    <property type="component" value="Unassembled WGS sequence"/>
</dbReference>
<evidence type="ECO:0000256" key="1">
    <source>
        <dbReference type="ARBA" id="ARBA00022658"/>
    </source>
</evidence>
<dbReference type="InterPro" id="IPR009091">
    <property type="entry name" value="RCC1/BLIP-II"/>
</dbReference>
<evidence type="ECO:0000313" key="7">
    <source>
        <dbReference type="Proteomes" id="UP000759529"/>
    </source>
</evidence>
<dbReference type="EMBL" id="JACSOD020000477">
    <property type="protein sequence ID" value="MBM6499365.1"/>
    <property type="molecule type" value="Genomic_DNA"/>
</dbReference>
<gene>
    <name evidence="6" type="ORF">H9X54_008650</name>
</gene>
<dbReference type="SUPFAM" id="SSF49265">
    <property type="entry name" value="Fibronectin type III"/>
    <property type="match status" value="3"/>
</dbReference>
<dbReference type="PANTHER" id="PTHR45982:SF1">
    <property type="entry name" value="REGULATOR OF CHROMOSOME CONDENSATION"/>
    <property type="match status" value="1"/>
</dbReference>
<accession>A0ABS2CWP1</accession>
<dbReference type="SUPFAM" id="SSF63829">
    <property type="entry name" value="Calcium-dependent phosphotriesterase"/>
    <property type="match status" value="1"/>
</dbReference>
<evidence type="ECO:0000256" key="2">
    <source>
        <dbReference type="ARBA" id="ARBA00022729"/>
    </source>
</evidence>
<dbReference type="PROSITE" id="PS50012">
    <property type="entry name" value="RCC1_3"/>
    <property type="match status" value="6"/>
</dbReference>
<dbReference type="InterPro" id="IPR013783">
    <property type="entry name" value="Ig-like_fold"/>
</dbReference>
<dbReference type="Pfam" id="PF25390">
    <property type="entry name" value="WD40_RLD"/>
    <property type="match status" value="1"/>
</dbReference>
<dbReference type="Gene3D" id="2.130.10.10">
    <property type="entry name" value="YVTN repeat-like/Quinoprotein amine dehydrogenase"/>
    <property type="match status" value="2"/>
</dbReference>
<dbReference type="SMART" id="SM00060">
    <property type="entry name" value="FN3"/>
    <property type="match status" value="4"/>
</dbReference>
<dbReference type="Pfam" id="PF07494">
    <property type="entry name" value="Reg_prop"/>
    <property type="match status" value="1"/>
</dbReference>
<dbReference type="InterPro" id="IPR011110">
    <property type="entry name" value="Reg_prop"/>
</dbReference>
<feature type="domain" description="Fibronectin type-III" evidence="5">
    <location>
        <begin position="823"/>
        <end position="910"/>
    </location>
</feature>
<feature type="signal peptide" evidence="4">
    <location>
        <begin position="1"/>
        <end position="20"/>
    </location>
</feature>
<dbReference type="InterPro" id="IPR000408">
    <property type="entry name" value="Reg_chr_condens"/>
</dbReference>
<dbReference type="Pfam" id="PF13540">
    <property type="entry name" value="RCC1_2"/>
    <property type="match status" value="1"/>
</dbReference>
<evidence type="ECO:0000259" key="5">
    <source>
        <dbReference type="PROSITE" id="PS50853"/>
    </source>
</evidence>
<dbReference type="Pfam" id="PF18962">
    <property type="entry name" value="Por_Secre_tail"/>
    <property type="match status" value="1"/>
</dbReference>